<dbReference type="InterPro" id="IPR018312">
    <property type="entry name" value="Chromosome_initiator_DnaA_CS"/>
</dbReference>
<dbReference type="GO" id="GO:0006270">
    <property type="term" value="P:DNA replication initiation"/>
    <property type="evidence" value="ECO:0007669"/>
    <property type="project" value="UniProtKB-UniRule"/>
</dbReference>
<feature type="binding site" evidence="8">
    <location>
        <position position="153"/>
    </location>
    <ligand>
        <name>ATP</name>
        <dbReference type="ChEBI" id="CHEBI:30616"/>
    </ligand>
</feature>
<evidence type="ECO:0000256" key="1">
    <source>
        <dbReference type="ARBA" id="ARBA00006583"/>
    </source>
</evidence>
<evidence type="ECO:0000313" key="14">
    <source>
        <dbReference type="EMBL" id="TET47858.1"/>
    </source>
</evidence>
<comment type="caution">
    <text evidence="8">Lacks conserved residue(s) required for the propagation of feature annotation.</text>
</comment>
<dbReference type="GO" id="GO:0005524">
    <property type="term" value="F:ATP binding"/>
    <property type="evidence" value="ECO:0007669"/>
    <property type="project" value="UniProtKB-UniRule"/>
</dbReference>
<sequence length="443" mass="50466">MSNTATKIWEEALVLLKEKVHEQSFNTWLRPTRGDSLTDGQLKIQVPNPFYAEWLGEHYSNLIQKSVEEVVGKRVQMVYEPVVKVGSGVKRIKPVQQDTFLARESQLQERFRFENFVVGSGNQFAHAAALAVAESPGRTYNPLFIYGGTGLGKTHLSQAIGHFVKDQKPSSRVYYTAAEKFMNEMVYAIQNRKMIGFKNKYRSKDLLILDDVHFLADKESLQEEMFHTFNSLYGAGRQLVMTSDRPPKEIPSLQERLLSRFQWGLVVDIKPPDLETRMAILKNKAERDGIDMPDDVSYYIAGSVKSNVRELEGCLIRLLAFCSLTGREMNLDTAREVLKEVMGPEKPRITVDGIQRVVADYYDLSEDAIRGRRRTASVALPRQIAMYLCRELTELSLKEIGTRFGGKDHTTVLHAHEKIKRLVETDPQVQLATEKLIHTIKSE</sequence>
<accession>A0A523UZB7</accession>
<dbReference type="Proteomes" id="UP000315525">
    <property type="component" value="Unassembled WGS sequence"/>
</dbReference>
<keyword evidence="5 8" id="KW-0067">ATP-binding</keyword>
<feature type="region of interest" description="Domain I, interacts with DnaA modulators" evidence="8">
    <location>
        <begin position="1"/>
        <end position="99"/>
    </location>
</feature>
<dbReference type="Pfam" id="PF11638">
    <property type="entry name" value="DnaA_N"/>
    <property type="match status" value="1"/>
</dbReference>
<evidence type="ECO:0000256" key="2">
    <source>
        <dbReference type="ARBA" id="ARBA00022490"/>
    </source>
</evidence>
<organism evidence="14 15">
    <name type="scientific">candidate division TA06 bacterium</name>
    <dbReference type="NCBI Taxonomy" id="2250710"/>
    <lineage>
        <taxon>Bacteria</taxon>
        <taxon>Bacteria division TA06</taxon>
    </lineage>
</organism>
<dbReference type="GO" id="GO:0008289">
    <property type="term" value="F:lipid binding"/>
    <property type="evidence" value="ECO:0007669"/>
    <property type="project" value="UniProtKB-KW"/>
</dbReference>
<evidence type="ECO:0000256" key="6">
    <source>
        <dbReference type="ARBA" id="ARBA00023121"/>
    </source>
</evidence>
<comment type="function">
    <text evidence="8 10">Plays an essential role in the initiation and regulation of chromosomal replication. ATP-DnaA binds to the origin of replication (oriC) to initiate formation of the DNA replication initiation complex once per cell cycle. Binds the DnaA box (a 9 base pair repeat at the origin) and separates the double-stranded (ds)DNA. Forms a right-handed helical filament on oriC DNA; dsDNA binds to the exterior of the filament while single-stranded (ss)DNA is stabiized in the filament's interior. The ATP-DnaA-oriC complex binds and stabilizes one strand of the AT-rich DNA unwinding element (DUE), permitting loading of DNA polymerase. After initiation quickly degrades to an ADP-DnaA complex that is not apt for DNA replication. Binds acidic phospholipids.</text>
</comment>
<keyword evidence="3 8" id="KW-0235">DNA replication</keyword>
<dbReference type="Gene3D" id="3.30.300.180">
    <property type="match status" value="1"/>
</dbReference>
<dbReference type="InterPro" id="IPR027417">
    <property type="entry name" value="P-loop_NTPase"/>
</dbReference>
<dbReference type="SMART" id="SM00382">
    <property type="entry name" value="AAA"/>
    <property type="match status" value="1"/>
</dbReference>
<dbReference type="CDD" id="cd06571">
    <property type="entry name" value="Bac_DnaA_C"/>
    <property type="match status" value="1"/>
</dbReference>
<dbReference type="AlphaFoldDB" id="A0A523UZB7"/>
<dbReference type="Pfam" id="PF00308">
    <property type="entry name" value="Bac_DnaA"/>
    <property type="match status" value="1"/>
</dbReference>
<dbReference type="FunFam" id="1.10.8.60:FF:000003">
    <property type="entry name" value="Chromosomal replication initiator protein DnaA"/>
    <property type="match status" value="1"/>
</dbReference>
<evidence type="ECO:0000256" key="11">
    <source>
        <dbReference type="RuleBase" id="RU004227"/>
    </source>
</evidence>
<keyword evidence="4 8" id="KW-0547">Nucleotide-binding</keyword>
<feature type="region of interest" description="Domain III, AAA+ region" evidence="8">
    <location>
        <begin position="106"/>
        <end position="322"/>
    </location>
</feature>
<gene>
    <name evidence="8 14" type="primary">dnaA</name>
    <name evidence="14" type="ORF">E3J62_00170</name>
</gene>
<dbReference type="GO" id="GO:0005886">
    <property type="term" value="C:plasma membrane"/>
    <property type="evidence" value="ECO:0007669"/>
    <property type="project" value="TreeGrafter"/>
</dbReference>
<dbReference type="InterPro" id="IPR010921">
    <property type="entry name" value="Trp_repressor/repl_initiator"/>
</dbReference>
<dbReference type="InterPro" id="IPR020591">
    <property type="entry name" value="Chromosome_initiator_DnaA-like"/>
</dbReference>
<comment type="subunit">
    <text evidence="8">Oligomerizes as a right-handed, spiral filament on DNA at oriC.</text>
</comment>
<dbReference type="EMBL" id="SOJN01000005">
    <property type="protein sequence ID" value="TET47858.1"/>
    <property type="molecule type" value="Genomic_DNA"/>
</dbReference>
<keyword evidence="7 8" id="KW-0238">DNA-binding</keyword>
<evidence type="ECO:0000259" key="13">
    <source>
        <dbReference type="SMART" id="SM00760"/>
    </source>
</evidence>
<dbReference type="InterPro" id="IPR013317">
    <property type="entry name" value="DnaA_dom"/>
</dbReference>
<dbReference type="PANTHER" id="PTHR30050:SF2">
    <property type="entry name" value="CHROMOSOMAL REPLICATION INITIATOR PROTEIN DNAA"/>
    <property type="match status" value="1"/>
</dbReference>
<keyword evidence="6 8" id="KW-0446">Lipid-binding</keyword>
<comment type="domain">
    <text evidence="8">Domain I is involved in oligomerization and binding regulators, domain II is flexibile and of varying length in different bacteria, domain III forms the AAA+ region, while domain IV binds dsDNA.</text>
</comment>
<name>A0A523UZB7_UNCT6</name>
<reference evidence="14 15" key="1">
    <citation type="submission" date="2019-03" db="EMBL/GenBank/DDBJ databases">
        <title>Metabolic potential of uncultured bacteria and archaea associated with petroleum seepage in deep-sea sediments.</title>
        <authorList>
            <person name="Dong X."/>
            <person name="Hubert C."/>
        </authorList>
    </citation>
    <scope>NUCLEOTIDE SEQUENCE [LARGE SCALE GENOMIC DNA]</scope>
    <source>
        <strain evidence="14">E44_bin18</strain>
    </source>
</reference>
<dbReference type="InterPro" id="IPR003593">
    <property type="entry name" value="AAA+_ATPase"/>
</dbReference>
<dbReference type="InterPro" id="IPR024633">
    <property type="entry name" value="DnaA_N_dom"/>
</dbReference>
<feature type="binding site" evidence="8">
    <location>
        <position position="150"/>
    </location>
    <ligand>
        <name>ATP</name>
        <dbReference type="ChEBI" id="CHEBI:30616"/>
    </ligand>
</feature>
<dbReference type="NCBIfam" id="TIGR00362">
    <property type="entry name" value="DnaA"/>
    <property type="match status" value="1"/>
</dbReference>
<dbReference type="HAMAP" id="MF_00377">
    <property type="entry name" value="DnaA_bact"/>
    <property type="match status" value="1"/>
</dbReference>
<dbReference type="GO" id="GO:0003688">
    <property type="term" value="F:DNA replication origin binding"/>
    <property type="evidence" value="ECO:0007669"/>
    <property type="project" value="UniProtKB-UniRule"/>
</dbReference>
<dbReference type="InterPro" id="IPR013159">
    <property type="entry name" value="DnaA_C"/>
</dbReference>
<dbReference type="Gene3D" id="1.10.8.60">
    <property type="match status" value="1"/>
</dbReference>
<dbReference type="InterPro" id="IPR001957">
    <property type="entry name" value="Chromosome_initiator_DnaA"/>
</dbReference>
<feature type="domain" description="Chromosomal replication initiator DnaA C-terminal" evidence="13">
    <location>
        <begin position="350"/>
        <end position="419"/>
    </location>
</feature>
<evidence type="ECO:0000256" key="4">
    <source>
        <dbReference type="ARBA" id="ARBA00022741"/>
    </source>
</evidence>
<keyword evidence="2 8" id="KW-0963">Cytoplasm</keyword>
<proteinExistence type="inferred from homology"/>
<comment type="similarity">
    <text evidence="1 8 11">Belongs to the DnaA family.</text>
</comment>
<evidence type="ECO:0000256" key="5">
    <source>
        <dbReference type="ARBA" id="ARBA00022840"/>
    </source>
</evidence>
<feature type="binding site" evidence="8">
    <location>
        <position position="152"/>
    </location>
    <ligand>
        <name>ATP</name>
        <dbReference type="ChEBI" id="CHEBI:30616"/>
    </ligand>
</feature>
<comment type="caution">
    <text evidence="14">The sequence shown here is derived from an EMBL/GenBank/DDBJ whole genome shotgun (WGS) entry which is preliminary data.</text>
</comment>
<dbReference type="PRINTS" id="PR00051">
    <property type="entry name" value="DNAA"/>
</dbReference>
<evidence type="ECO:0000256" key="10">
    <source>
        <dbReference type="RuleBase" id="RU000577"/>
    </source>
</evidence>
<evidence type="ECO:0000259" key="12">
    <source>
        <dbReference type="SMART" id="SM00382"/>
    </source>
</evidence>
<feature type="domain" description="AAA+ ATPase" evidence="12">
    <location>
        <begin position="139"/>
        <end position="270"/>
    </location>
</feature>
<dbReference type="CDD" id="cd00009">
    <property type="entry name" value="AAA"/>
    <property type="match status" value="1"/>
</dbReference>
<feature type="region of interest" description="Domain IV, binds dsDNA" evidence="8">
    <location>
        <begin position="323"/>
        <end position="443"/>
    </location>
</feature>
<dbReference type="GO" id="GO:0005737">
    <property type="term" value="C:cytoplasm"/>
    <property type="evidence" value="ECO:0007669"/>
    <property type="project" value="UniProtKB-SubCell"/>
</dbReference>
<protein>
    <recommendedName>
        <fullName evidence="8 9">Chromosomal replication initiator protein DnaA</fullName>
    </recommendedName>
</protein>
<dbReference type="PROSITE" id="PS01008">
    <property type="entry name" value="DNAA"/>
    <property type="match status" value="1"/>
</dbReference>
<dbReference type="Gene3D" id="3.40.50.300">
    <property type="entry name" value="P-loop containing nucleotide triphosphate hydrolases"/>
    <property type="match status" value="1"/>
</dbReference>
<dbReference type="SUPFAM" id="SSF52540">
    <property type="entry name" value="P-loop containing nucleoside triphosphate hydrolases"/>
    <property type="match status" value="1"/>
</dbReference>
<dbReference type="Gene3D" id="1.10.1750.10">
    <property type="match status" value="1"/>
</dbReference>
<feature type="binding site" evidence="8">
    <location>
        <position position="154"/>
    </location>
    <ligand>
        <name>ATP</name>
        <dbReference type="ChEBI" id="CHEBI:30616"/>
    </ligand>
</feature>
<dbReference type="Pfam" id="PF08299">
    <property type="entry name" value="Bac_DnaA_C"/>
    <property type="match status" value="1"/>
</dbReference>
<dbReference type="SUPFAM" id="SSF48295">
    <property type="entry name" value="TrpR-like"/>
    <property type="match status" value="1"/>
</dbReference>
<comment type="subcellular location">
    <subcellularLocation>
        <location evidence="8">Cytoplasm</location>
    </subcellularLocation>
</comment>
<dbReference type="InterPro" id="IPR038454">
    <property type="entry name" value="DnaA_N_sf"/>
</dbReference>
<evidence type="ECO:0000313" key="15">
    <source>
        <dbReference type="Proteomes" id="UP000315525"/>
    </source>
</evidence>
<dbReference type="GO" id="GO:0006275">
    <property type="term" value="P:regulation of DNA replication"/>
    <property type="evidence" value="ECO:0007669"/>
    <property type="project" value="UniProtKB-UniRule"/>
</dbReference>
<dbReference type="SMART" id="SM00760">
    <property type="entry name" value="Bac_DnaA_C"/>
    <property type="match status" value="1"/>
</dbReference>
<dbReference type="PANTHER" id="PTHR30050">
    <property type="entry name" value="CHROMOSOMAL REPLICATION INITIATOR PROTEIN DNAA"/>
    <property type="match status" value="1"/>
</dbReference>
<evidence type="ECO:0000256" key="7">
    <source>
        <dbReference type="ARBA" id="ARBA00023125"/>
    </source>
</evidence>
<evidence type="ECO:0000256" key="8">
    <source>
        <dbReference type="HAMAP-Rule" id="MF_00377"/>
    </source>
</evidence>
<evidence type="ECO:0000256" key="3">
    <source>
        <dbReference type="ARBA" id="ARBA00022705"/>
    </source>
</evidence>
<evidence type="ECO:0000256" key="9">
    <source>
        <dbReference type="NCBIfam" id="TIGR00362"/>
    </source>
</evidence>
<dbReference type="FunFam" id="3.40.50.300:FF:000668">
    <property type="entry name" value="Chromosomal replication initiator protein DnaA"/>
    <property type="match status" value="1"/>
</dbReference>